<evidence type="ECO:0000313" key="2">
    <source>
        <dbReference type="EMBL" id="MDU0344683.1"/>
    </source>
</evidence>
<dbReference type="Proteomes" id="UP001261125">
    <property type="component" value="Unassembled WGS sequence"/>
</dbReference>
<dbReference type="SMART" id="SM00347">
    <property type="entry name" value="HTH_MARR"/>
    <property type="match status" value="1"/>
</dbReference>
<dbReference type="InterPro" id="IPR036388">
    <property type="entry name" value="WH-like_DNA-bd_sf"/>
</dbReference>
<dbReference type="InterPro" id="IPR000835">
    <property type="entry name" value="HTH_MarR-typ"/>
</dbReference>
<sequence>MTIDTPSPPSYWYSDSTDDERGARIMEAMRAYRSSEMAMRRRTQESMAMGENELLVLRFLARAAATGSPVTPIDLARHLGVSTASMTALLDRLEKSGHLQRRPHPSDRRKVLVSSTAHADDEIRDTLTDMHARMMRATRGMTEEETVAVTEFLNRMRCAVADLCGAGGSCCPPARSPRPAPLASDAAA</sequence>
<dbReference type="Gene3D" id="1.10.10.10">
    <property type="entry name" value="Winged helix-like DNA-binding domain superfamily/Winged helix DNA-binding domain"/>
    <property type="match status" value="1"/>
</dbReference>
<dbReference type="PANTHER" id="PTHR33164">
    <property type="entry name" value="TRANSCRIPTIONAL REGULATOR, MARR FAMILY"/>
    <property type="match status" value="1"/>
</dbReference>
<feature type="domain" description="HTH marR-type" evidence="1">
    <location>
        <begin position="18"/>
        <end position="158"/>
    </location>
</feature>
<accession>A0ABU3SIS3</accession>
<name>A0ABU3SIS3_9MICO</name>
<evidence type="ECO:0000313" key="3">
    <source>
        <dbReference type="Proteomes" id="UP001261125"/>
    </source>
</evidence>
<dbReference type="PANTHER" id="PTHR33164:SF43">
    <property type="entry name" value="HTH-TYPE TRANSCRIPTIONAL REPRESSOR YETL"/>
    <property type="match status" value="1"/>
</dbReference>
<proteinExistence type="predicted"/>
<dbReference type="PRINTS" id="PR00598">
    <property type="entry name" value="HTHMARR"/>
</dbReference>
<dbReference type="InterPro" id="IPR039422">
    <property type="entry name" value="MarR/SlyA-like"/>
</dbReference>
<dbReference type="EMBL" id="JAWDIT010000001">
    <property type="protein sequence ID" value="MDU0344683.1"/>
    <property type="molecule type" value="Genomic_DNA"/>
</dbReference>
<dbReference type="RefSeq" id="WP_316003440.1">
    <property type="nucleotide sequence ID" value="NZ_JAWDIT010000001.1"/>
</dbReference>
<dbReference type="InterPro" id="IPR036390">
    <property type="entry name" value="WH_DNA-bd_sf"/>
</dbReference>
<gene>
    <name evidence="2" type="ORF">RWH44_03095</name>
</gene>
<organism evidence="2 3">
    <name type="scientific">Microbacterium phycohabitans</name>
    <dbReference type="NCBI Taxonomy" id="3075993"/>
    <lineage>
        <taxon>Bacteria</taxon>
        <taxon>Bacillati</taxon>
        <taxon>Actinomycetota</taxon>
        <taxon>Actinomycetes</taxon>
        <taxon>Micrococcales</taxon>
        <taxon>Microbacteriaceae</taxon>
        <taxon>Microbacterium</taxon>
    </lineage>
</organism>
<comment type="caution">
    <text evidence="2">The sequence shown here is derived from an EMBL/GenBank/DDBJ whole genome shotgun (WGS) entry which is preliminary data.</text>
</comment>
<reference evidence="2 3" key="1">
    <citation type="submission" date="2023-09" db="EMBL/GenBank/DDBJ databases">
        <title>Microbacterium fusihabitans sp. nov., Microbacterium phycihabitans sp. nov., and Microbacterium cervinum sp. nov., isolated from dried seaweeds of beach.</title>
        <authorList>
            <person name="Lee S.D."/>
        </authorList>
    </citation>
    <scope>NUCLEOTIDE SEQUENCE [LARGE SCALE GENOMIC DNA]</scope>
    <source>
        <strain evidence="2 3">KSW2-29</strain>
    </source>
</reference>
<dbReference type="PROSITE" id="PS50995">
    <property type="entry name" value="HTH_MARR_2"/>
    <property type="match status" value="1"/>
</dbReference>
<dbReference type="SUPFAM" id="SSF46785">
    <property type="entry name" value="Winged helix' DNA-binding domain"/>
    <property type="match status" value="1"/>
</dbReference>
<dbReference type="Pfam" id="PF12802">
    <property type="entry name" value="MarR_2"/>
    <property type="match status" value="1"/>
</dbReference>
<evidence type="ECO:0000259" key="1">
    <source>
        <dbReference type="PROSITE" id="PS50995"/>
    </source>
</evidence>
<protein>
    <submittedName>
        <fullName evidence="2">MarR family transcriptional regulator</fullName>
    </submittedName>
</protein>
<keyword evidence="3" id="KW-1185">Reference proteome</keyword>